<feature type="domain" description="DUF4325" evidence="2">
    <location>
        <begin position="24"/>
        <end position="94"/>
    </location>
</feature>
<organism evidence="3 4">
    <name type="scientific">Shewanella mangrovisoli</name>
    <dbReference type="NCBI Taxonomy" id="2864211"/>
    <lineage>
        <taxon>Bacteria</taxon>
        <taxon>Pseudomonadati</taxon>
        <taxon>Pseudomonadota</taxon>
        <taxon>Gammaproteobacteria</taxon>
        <taxon>Alteromonadales</taxon>
        <taxon>Shewanellaceae</taxon>
        <taxon>Shewanella</taxon>
    </lineage>
</organism>
<protein>
    <submittedName>
        <fullName evidence="3">STAS-like domain-containing protein</fullName>
    </submittedName>
</protein>
<comment type="caution">
    <text evidence="3">The sequence shown here is derived from an EMBL/GenBank/DDBJ whole genome shotgun (WGS) entry which is preliminary data.</text>
</comment>
<dbReference type="EMBL" id="JBHFGU010000002">
    <property type="protein sequence ID" value="MFB2619608.1"/>
    <property type="molecule type" value="Genomic_DNA"/>
</dbReference>
<keyword evidence="4" id="KW-1185">Reference proteome</keyword>
<reference evidence="3 4" key="1">
    <citation type="submission" date="2024-09" db="EMBL/GenBank/DDBJ databases">
        <authorList>
            <person name="Zhang Y."/>
        </authorList>
    </citation>
    <scope>NUCLEOTIDE SEQUENCE [LARGE SCALE GENOMIC DNA]</scope>
    <source>
        <strain evidence="3 4">ZJ318</strain>
    </source>
</reference>
<evidence type="ECO:0000256" key="1">
    <source>
        <dbReference type="SAM" id="MobiDB-lite"/>
    </source>
</evidence>
<dbReference type="InterPro" id="IPR025474">
    <property type="entry name" value="DUF4325"/>
</dbReference>
<proteinExistence type="predicted"/>
<evidence type="ECO:0000313" key="4">
    <source>
        <dbReference type="Proteomes" id="UP001576708"/>
    </source>
</evidence>
<evidence type="ECO:0000313" key="3">
    <source>
        <dbReference type="EMBL" id="MFB2619608.1"/>
    </source>
</evidence>
<feature type="region of interest" description="Disordered" evidence="1">
    <location>
        <begin position="1"/>
        <end position="26"/>
    </location>
</feature>
<evidence type="ECO:0000259" key="2">
    <source>
        <dbReference type="Pfam" id="PF14213"/>
    </source>
</evidence>
<gene>
    <name evidence="3" type="ORF">ACE02W_07335</name>
</gene>
<name>A0ABV4VH75_9GAMM</name>
<dbReference type="Pfam" id="PF14213">
    <property type="entry name" value="DUF4325"/>
    <property type="match status" value="1"/>
</dbReference>
<accession>A0ABV4VH75</accession>
<dbReference type="RefSeq" id="WP_220054849.1">
    <property type="nucleotide sequence ID" value="NZ_JBCATE010000002.1"/>
</dbReference>
<sequence length="108" mass="12421">MKLNLAKDFSPNPFGRYPSDGPNSGERFREEKLKKALTECKQRQETLEVYLDDVPIGLGSSFLDESFAGLVLKRYFSLQDLKNLLVIKTTDPSYKDEIWSYIEEAAEH</sequence>
<dbReference type="Proteomes" id="UP001576708">
    <property type="component" value="Unassembled WGS sequence"/>
</dbReference>